<dbReference type="SMART" id="SM00382">
    <property type="entry name" value="AAA"/>
    <property type="match status" value="1"/>
</dbReference>
<proteinExistence type="inferred from homology"/>
<name>A0A4R6P6G4_9GAMM</name>
<dbReference type="InterPro" id="IPR027417">
    <property type="entry name" value="P-loop_NTPase"/>
</dbReference>
<accession>A0A4R6P6G4</accession>
<dbReference type="PANTHER" id="PTHR30258">
    <property type="entry name" value="TYPE II SECRETION SYSTEM PROTEIN GSPE-RELATED"/>
    <property type="match status" value="1"/>
</dbReference>
<dbReference type="PANTHER" id="PTHR30258:SF2">
    <property type="entry name" value="COMG OPERON PROTEIN 1"/>
    <property type="match status" value="1"/>
</dbReference>
<evidence type="ECO:0000256" key="1">
    <source>
        <dbReference type="ARBA" id="ARBA00006611"/>
    </source>
</evidence>
<dbReference type="Gene3D" id="3.30.450.90">
    <property type="match status" value="1"/>
</dbReference>
<dbReference type="CDD" id="cd01129">
    <property type="entry name" value="PulE-GspE-like"/>
    <property type="match status" value="1"/>
</dbReference>
<comment type="caution">
    <text evidence="5">The sequence shown here is derived from an EMBL/GenBank/DDBJ whole genome shotgun (WGS) entry which is preliminary data.</text>
</comment>
<evidence type="ECO:0000259" key="4">
    <source>
        <dbReference type="PROSITE" id="PS00662"/>
    </source>
</evidence>
<evidence type="ECO:0000313" key="5">
    <source>
        <dbReference type="EMBL" id="TDP32670.1"/>
    </source>
</evidence>
<organism evidence="5 6">
    <name type="scientific">Idiomarina aquatica</name>
    <dbReference type="NCBI Taxonomy" id="1327752"/>
    <lineage>
        <taxon>Bacteria</taxon>
        <taxon>Pseudomonadati</taxon>
        <taxon>Pseudomonadota</taxon>
        <taxon>Gammaproteobacteria</taxon>
        <taxon>Alteromonadales</taxon>
        <taxon>Idiomarinaceae</taxon>
        <taxon>Idiomarina</taxon>
    </lineage>
</organism>
<evidence type="ECO:0000256" key="3">
    <source>
        <dbReference type="ARBA" id="ARBA00022840"/>
    </source>
</evidence>
<dbReference type="GO" id="GO:0005886">
    <property type="term" value="C:plasma membrane"/>
    <property type="evidence" value="ECO:0007669"/>
    <property type="project" value="TreeGrafter"/>
</dbReference>
<keyword evidence="2" id="KW-0547">Nucleotide-binding</keyword>
<gene>
    <name evidence="5" type="ORF">DEU29_10814</name>
</gene>
<dbReference type="GO" id="GO:0016887">
    <property type="term" value="F:ATP hydrolysis activity"/>
    <property type="evidence" value="ECO:0007669"/>
    <property type="project" value="TreeGrafter"/>
</dbReference>
<dbReference type="Proteomes" id="UP000295531">
    <property type="component" value="Unassembled WGS sequence"/>
</dbReference>
<dbReference type="SUPFAM" id="SSF52540">
    <property type="entry name" value="P-loop containing nucleoside triphosphate hydrolases"/>
    <property type="match status" value="1"/>
</dbReference>
<dbReference type="Pfam" id="PF00437">
    <property type="entry name" value="T2SSE"/>
    <property type="match status" value="1"/>
</dbReference>
<dbReference type="Gene3D" id="3.40.50.300">
    <property type="entry name" value="P-loop containing nucleotide triphosphate hydrolases"/>
    <property type="match status" value="1"/>
</dbReference>
<evidence type="ECO:0000256" key="2">
    <source>
        <dbReference type="ARBA" id="ARBA00022741"/>
    </source>
</evidence>
<keyword evidence="3" id="KW-0067">ATP-binding</keyword>
<keyword evidence="6" id="KW-1185">Reference proteome</keyword>
<comment type="similarity">
    <text evidence="1">Belongs to the GSP E family.</text>
</comment>
<dbReference type="EMBL" id="SNXI01000008">
    <property type="protein sequence ID" value="TDP32670.1"/>
    <property type="molecule type" value="Genomic_DNA"/>
</dbReference>
<dbReference type="InterPro" id="IPR003593">
    <property type="entry name" value="AAA+_ATPase"/>
</dbReference>
<dbReference type="PROSITE" id="PS00662">
    <property type="entry name" value="T2SP_E"/>
    <property type="match status" value="1"/>
</dbReference>
<sequence length="446" mass="48613">MNCAGQLADMPRSESPAEATLRSTMGLAVGNFCILYQNDEIALVALAKTAMTKSAQLHLAWQTLSTARVVIIELCHQHQCLIDTRAAVTDWLTQLITYTLRQQASDVHLEPTINSLRIRIRVAGELITLQHLSADNGKQLIAHIKVLADLDSSEQRRSQDGRFSVAVTVDDKQPLTAYDFRVSTCAVMSGEKLVLRSLGMLEQVSALSRLGLTQTQLMVTSRALKSAQGLILVTGPTGSGKTSTLYSLLQRLNQRALNICTVEDPIEIRCPGINQVPVRQQQQLDFATILRTLLRQDPDVLMVGEIRDSETARVALQAAQTGHLVLASLHTSGALASFQRLQALGIPEAEIASALSLIVSQRLLRRLCKRCKGVGCTHCHSGYQGQLPCFEVTPWQADTLLKLRTQSLAGMLNAQQLPTLAQHANQLVKAGKTSAQQAARLEHASA</sequence>
<dbReference type="AlphaFoldDB" id="A0A4R6P6G4"/>
<evidence type="ECO:0000313" key="6">
    <source>
        <dbReference type="Proteomes" id="UP000295531"/>
    </source>
</evidence>
<feature type="domain" description="Bacterial type II secretion system protein E" evidence="4">
    <location>
        <begin position="294"/>
        <end position="308"/>
    </location>
</feature>
<dbReference type="InterPro" id="IPR001482">
    <property type="entry name" value="T2SS/T4SS_dom"/>
</dbReference>
<dbReference type="GO" id="GO:0005524">
    <property type="term" value="F:ATP binding"/>
    <property type="evidence" value="ECO:0007669"/>
    <property type="project" value="UniProtKB-KW"/>
</dbReference>
<reference evidence="5 6" key="1">
    <citation type="submission" date="2019-03" db="EMBL/GenBank/DDBJ databases">
        <title>Freshwater and sediment microbial communities from various areas in North America, analyzing microbe dynamics in response to fracking.</title>
        <authorList>
            <person name="Lamendella R."/>
        </authorList>
    </citation>
    <scope>NUCLEOTIDE SEQUENCE [LARGE SCALE GENOMIC DNA]</scope>
    <source>
        <strain evidence="5 6">18_TX</strain>
    </source>
</reference>
<protein>
    <submittedName>
        <fullName evidence="5">Protein transport protein HofB</fullName>
    </submittedName>
</protein>